<evidence type="ECO:0000256" key="6">
    <source>
        <dbReference type="ARBA" id="ARBA00023123"/>
    </source>
</evidence>
<dbReference type="InterPro" id="IPR000048">
    <property type="entry name" value="IQ_motif_EF-hand-BS"/>
</dbReference>
<protein>
    <submittedName>
        <fullName evidence="15">Unconventional myosin-va</fullName>
    </submittedName>
</protein>
<dbReference type="SMART" id="SM00242">
    <property type="entry name" value="MYSc"/>
    <property type="match status" value="1"/>
</dbReference>
<dbReference type="InterPro" id="IPR004009">
    <property type="entry name" value="SH3_Myosin"/>
</dbReference>
<evidence type="ECO:0000256" key="3">
    <source>
        <dbReference type="ARBA" id="ARBA00022741"/>
    </source>
</evidence>
<evidence type="ECO:0000256" key="10">
    <source>
        <dbReference type="SAM" id="Coils"/>
    </source>
</evidence>
<evidence type="ECO:0000256" key="1">
    <source>
        <dbReference type="ARBA" id="ARBA00008314"/>
    </source>
</evidence>
<keyword evidence="7 9" id="KW-0505">Motor protein</keyword>
<keyword evidence="5 10" id="KW-0175">Coiled coil</keyword>
<feature type="domain" description="Myosin motor" evidence="13">
    <location>
        <begin position="94"/>
        <end position="851"/>
    </location>
</feature>
<evidence type="ECO:0000256" key="7">
    <source>
        <dbReference type="ARBA" id="ARBA00023175"/>
    </source>
</evidence>
<dbReference type="GO" id="GO:0016459">
    <property type="term" value="C:myosin complex"/>
    <property type="evidence" value="ECO:0007669"/>
    <property type="project" value="UniProtKB-KW"/>
</dbReference>
<feature type="coiled-coil region" evidence="10">
    <location>
        <begin position="1069"/>
        <end position="1153"/>
    </location>
</feature>
<dbReference type="Gene3D" id="3.40.850.10">
    <property type="entry name" value="Kinesin motor domain"/>
    <property type="match status" value="1"/>
</dbReference>
<feature type="compositionally biased region" description="Polar residues" evidence="11">
    <location>
        <begin position="1494"/>
        <end position="1503"/>
    </location>
</feature>
<evidence type="ECO:0000256" key="8">
    <source>
        <dbReference type="ARBA" id="ARBA00023203"/>
    </source>
</evidence>
<dbReference type="GO" id="GO:0005737">
    <property type="term" value="C:cytoplasm"/>
    <property type="evidence" value="ECO:0007669"/>
    <property type="project" value="TreeGrafter"/>
</dbReference>
<evidence type="ECO:0000259" key="14">
    <source>
        <dbReference type="PROSITE" id="PS51844"/>
    </source>
</evidence>
<gene>
    <name evidence="15" type="ORF">HUG17_9642</name>
</gene>
<dbReference type="Proteomes" id="UP000828236">
    <property type="component" value="Unassembled WGS sequence"/>
</dbReference>
<feature type="region of interest" description="Disordered" evidence="11">
    <location>
        <begin position="804"/>
        <end position="827"/>
    </location>
</feature>
<dbReference type="Gene3D" id="1.10.10.820">
    <property type="match status" value="1"/>
</dbReference>
<evidence type="ECO:0000259" key="13">
    <source>
        <dbReference type="PROSITE" id="PS51456"/>
    </source>
</evidence>
<dbReference type="Gene3D" id="1.20.58.530">
    <property type="match status" value="1"/>
</dbReference>
<dbReference type="PANTHER" id="PTHR13140:SF706">
    <property type="entry name" value="DILUTE CLASS UNCONVENTIONAL MYOSIN, ISOFORM C"/>
    <property type="match status" value="1"/>
</dbReference>
<dbReference type="Pfam" id="PF00063">
    <property type="entry name" value="Myosin_head"/>
    <property type="match status" value="1"/>
</dbReference>
<reference evidence="15" key="2">
    <citation type="journal article" date="2021" name="World Allergy Organ. J.">
        <title>Chromosome-level assembly of Dermatophagoides farinae genome and transcriptome reveals two novel allergens Der f 37 and Der f 39.</title>
        <authorList>
            <person name="Chen J."/>
            <person name="Cai Z."/>
            <person name="Fan D."/>
            <person name="Hu J."/>
            <person name="Hou Y."/>
            <person name="He Y."/>
            <person name="Zhang Z."/>
            <person name="Zhao Z."/>
            <person name="Gao P."/>
            <person name="Hu W."/>
            <person name="Sun J."/>
            <person name="Li J."/>
            <person name="Ji K."/>
        </authorList>
    </citation>
    <scope>NUCLEOTIDE SEQUENCE</scope>
    <source>
        <strain evidence="15">JKM2019</strain>
    </source>
</reference>
<reference evidence="15" key="1">
    <citation type="submission" date="2020-06" db="EMBL/GenBank/DDBJ databases">
        <authorList>
            <person name="Ji K."/>
            <person name="Li J."/>
        </authorList>
    </citation>
    <scope>NUCLEOTIDE SEQUENCE</scope>
    <source>
        <strain evidence="15">JKM2019</strain>
        <tissue evidence="15">Whole body</tissue>
    </source>
</reference>
<dbReference type="PROSITE" id="PS51844">
    <property type="entry name" value="SH3_LIKE"/>
    <property type="match status" value="1"/>
</dbReference>
<feature type="compositionally biased region" description="Low complexity" evidence="11">
    <location>
        <begin position="809"/>
        <end position="823"/>
    </location>
</feature>
<sequence>MGTTVYPELYTKGTRVWIKHPTDVWYCAEIKENFDKNSGHLLLIPYYGNDGGYGDNKIDADVDDKDDENFKEKTLTIKDLLKDLPPLRNPDILIGSNDLTCLSYLHEPSVLYNLRIRFLKHQQIYTWCGIVLVAINPFTDLEIYGEDTIQMYHTNLANLAQMDPHIYAVAEDAFTKLERNNINQSVIVSGESGAGKTVSAKFAMRYFASIAGSDSNIETRVLASNPIMEAIGNAKTVRNDNSSRFGKYIQILFDRRNRHIMGGNMRTYLLEKSRVTYQGVGERNFHIFYQLCSYANQNRLDYLGLSNDQRQFVYLGSNEPTAYDDMTRFLEALDTLGFSAKQRDKLFAVIAAILHGGNIMFQRRQQDDDESCTLANRESLDSLQTFCRLLDLNESSTLKWFTSRLLKTGGHEIIATPLNAQMAQYGLEALLKFIYEKLFLWIVSMINQSLGPISTQQSMKEYQFIGVLDIYGFEHFENNSFEQFCINYANEVLQQQFNWHVFKLEQDEYVREGIDWQFITFTDNQPVIDLIESKPIGILCLLDEECRMPQGNDRTWCSKLYKQITVGDVFKKPKFNFQTSFIIEHFADVVTYNVDGFLEKNRDTIWEEQIDLLKRSSVVECLFMDDKIVQTPPSTKGAGGKIRVSMPQSDQRRQKKKAKATIGFQFRESLEALMKILNSTEPHYVRCIKPNDNKAAFEFNNIRAVQQLRACGVLETIRISSNGYPSRWSYQDFANRYRVLRVGCCHAITTPTKTKSTDAKNVPKPTPRKLVRAGSSFAVEIRAICEDIVKIVYEDKIYSHFNLSDSSNEQQKTTTEQQQQQQQQERKPYQFGKTKIFFRPGQVALLERIRSQKLRECSILIQKMIRGWLQRKRYQRIRQAAVAIQKYGRGWLARRYYQHLRQTKAATIIQKHWRRNVQQCRYQTIRKSIMALQTRGRAYLARKRYENMRQNRAAITIQRYWRGYWVQKQYRDTRKKIIIAQSCVRRFLAKKEYRRLRIEARSVEHVTNLNKGLEKKIMTLQERIDDLIEENRLLKLTEGRYTTLRHEMEQMGMELTEIKTRQRQDHLQAQNYQSQIEKLITVNKELEQKVLRLEETKSELEERIRETLNDKKQMADNIEKIDEAIQKREHELREEFERERRILIAQCEEEKTSKQQLLSRYMDLEGKQIATVEQQRSVNQRLLNRFNGDEETNTNSLQSDRQEDFDSNLDRISIMMQCTELEQEMKKLLIENQKLREQIAKTIDDKVPTAAASLLSEQFEELQNELVRYKKERADLKRVILMEDHLTTFNGEPNQKAKHQEDLVATYKNLFAKLDEQIAIKDEMIRKLNNQNLYLKYSNKPLLLSSSIVPGHSNMDGNNLAINTNVDYNCDETKSLLGMFKFFAKDSSMINRILFYDFDPTNMNYASQCHSHTIAFIIYMCVRYADKIDYEKMAQDFMFNVITWIKKKSSLAASKNQTEILVHLLSTTFKIAILIKYYSEYYFEVAEQDAEQTKNSQTKTMDNIDSGFNDENKEQKKTKTINGGQTIDADCEPNETDEAIESDYDRDYVQSLKNFDLTEYIKYLNELMVYMYFKIIKIFEDRILSLTVAAILEHQELSGMSLRQKRDENSDPDSGPPSPTEREIHTLFKELSNMQAIFRLHRLDEHFIYQFFKQIFYFIGMTALNNLMMRKDLCTNERAIEIIYNVSLFEQFLRENKIMNWDEVKSQMDPILQATKLLISTKTEKQIPAIVFTTQSLSIPQIIKIINMYTPSDEEHISRNFIKNLNKELQEQRLLKDGGTTQTETSTSYLMNTAREFPLYIPFIDKNFDNNISPLQATDLTCDLQKIDIPISLQRLERFLEKI</sequence>
<dbReference type="Pfam" id="PF01843">
    <property type="entry name" value="DIL"/>
    <property type="match status" value="1"/>
</dbReference>
<dbReference type="GO" id="GO:0051015">
    <property type="term" value="F:actin filament binding"/>
    <property type="evidence" value="ECO:0007669"/>
    <property type="project" value="TreeGrafter"/>
</dbReference>
<dbReference type="CDD" id="cd23767">
    <property type="entry name" value="IQCD"/>
    <property type="match status" value="2"/>
</dbReference>
<dbReference type="InterPro" id="IPR002710">
    <property type="entry name" value="Dilute_dom"/>
</dbReference>
<dbReference type="GO" id="GO:0007015">
    <property type="term" value="P:actin filament organization"/>
    <property type="evidence" value="ECO:0007669"/>
    <property type="project" value="TreeGrafter"/>
</dbReference>
<evidence type="ECO:0000256" key="4">
    <source>
        <dbReference type="ARBA" id="ARBA00022840"/>
    </source>
</evidence>
<dbReference type="SUPFAM" id="SSF50084">
    <property type="entry name" value="Myosin S1 fragment, N-terminal domain"/>
    <property type="match status" value="1"/>
</dbReference>
<dbReference type="Gene3D" id="1.20.5.190">
    <property type="match status" value="3"/>
</dbReference>
<feature type="region of interest" description="Disordered" evidence="11">
    <location>
        <begin position="633"/>
        <end position="654"/>
    </location>
</feature>
<feature type="region of interest" description="Disordered" evidence="11">
    <location>
        <begin position="1602"/>
        <end position="1621"/>
    </location>
</feature>
<feature type="domain" description="Myosin N-terminal SH3-like" evidence="14">
    <location>
        <begin position="11"/>
        <end position="70"/>
    </location>
</feature>
<dbReference type="OrthoDB" id="6108017at2759"/>
<proteinExistence type="inferred from homology"/>
<dbReference type="GO" id="GO:0016020">
    <property type="term" value="C:membrane"/>
    <property type="evidence" value="ECO:0007669"/>
    <property type="project" value="TreeGrafter"/>
</dbReference>
<evidence type="ECO:0000313" key="15">
    <source>
        <dbReference type="EMBL" id="KAH7642951.1"/>
    </source>
</evidence>
<feature type="region of interest" description="Disordered" evidence="11">
    <location>
        <begin position="1494"/>
        <end position="1531"/>
    </location>
</feature>
<dbReference type="PANTHER" id="PTHR13140">
    <property type="entry name" value="MYOSIN"/>
    <property type="match status" value="1"/>
</dbReference>
<comment type="caution">
    <text evidence="15">The sequence shown here is derived from an EMBL/GenBank/DDBJ whole genome shotgun (WGS) entry which is preliminary data.</text>
</comment>
<feature type="region of interest" description="Actin-binding" evidence="9">
    <location>
        <begin position="670"/>
        <end position="692"/>
    </location>
</feature>
<dbReference type="PRINTS" id="PR00193">
    <property type="entry name" value="MYOSINHEAVY"/>
</dbReference>
<keyword evidence="4 9" id="KW-0067">ATP-binding</keyword>
<dbReference type="Pfam" id="PF00612">
    <property type="entry name" value="IQ"/>
    <property type="match status" value="6"/>
</dbReference>
<dbReference type="Gene3D" id="1.20.120.720">
    <property type="entry name" value="Myosin VI head, motor domain, U50 subdomain"/>
    <property type="match status" value="1"/>
</dbReference>
<dbReference type="PROSITE" id="PS51456">
    <property type="entry name" value="MYOSIN_MOTOR"/>
    <property type="match status" value="1"/>
</dbReference>
<dbReference type="InterPro" id="IPR036961">
    <property type="entry name" value="Kinesin_motor_dom_sf"/>
</dbReference>
<evidence type="ECO:0000256" key="9">
    <source>
        <dbReference type="PROSITE-ProRule" id="PRU00782"/>
    </source>
</evidence>
<dbReference type="PROSITE" id="PS50096">
    <property type="entry name" value="IQ"/>
    <property type="match status" value="5"/>
</dbReference>
<feature type="binding site" evidence="9">
    <location>
        <begin position="190"/>
        <end position="197"/>
    </location>
    <ligand>
        <name>ATP</name>
        <dbReference type="ChEBI" id="CHEBI:30616"/>
    </ligand>
</feature>
<dbReference type="EMBL" id="SDOV01000003">
    <property type="protein sequence ID" value="KAH7642951.1"/>
    <property type="molecule type" value="Genomic_DNA"/>
</dbReference>
<dbReference type="GO" id="GO:0000146">
    <property type="term" value="F:microfilament motor activity"/>
    <property type="evidence" value="ECO:0007669"/>
    <property type="project" value="TreeGrafter"/>
</dbReference>
<evidence type="ECO:0000256" key="5">
    <source>
        <dbReference type="ARBA" id="ARBA00023054"/>
    </source>
</evidence>
<evidence type="ECO:0000259" key="12">
    <source>
        <dbReference type="PROSITE" id="PS51126"/>
    </source>
</evidence>
<dbReference type="InterPro" id="IPR001609">
    <property type="entry name" value="Myosin_head_motor_dom-like"/>
</dbReference>
<organism evidence="15">
    <name type="scientific">Dermatophagoides farinae</name>
    <name type="common">American house dust mite</name>
    <dbReference type="NCBI Taxonomy" id="6954"/>
    <lineage>
        <taxon>Eukaryota</taxon>
        <taxon>Metazoa</taxon>
        <taxon>Ecdysozoa</taxon>
        <taxon>Arthropoda</taxon>
        <taxon>Chelicerata</taxon>
        <taxon>Arachnida</taxon>
        <taxon>Acari</taxon>
        <taxon>Acariformes</taxon>
        <taxon>Sarcoptiformes</taxon>
        <taxon>Astigmata</taxon>
        <taxon>Psoroptidia</taxon>
        <taxon>Analgoidea</taxon>
        <taxon>Pyroglyphidae</taxon>
        <taxon>Dermatophagoidinae</taxon>
        <taxon>Dermatophagoides</taxon>
    </lineage>
</organism>
<dbReference type="SMART" id="SM01132">
    <property type="entry name" value="DIL"/>
    <property type="match status" value="1"/>
</dbReference>
<accession>A0A9D4SIR3</accession>
<feature type="domain" description="Dilute" evidence="12">
    <location>
        <begin position="1546"/>
        <end position="1771"/>
    </location>
</feature>
<keyword evidence="3 9" id="KW-0547">Nucleotide-binding</keyword>
<keyword evidence="6 9" id="KW-0518">Myosin</keyword>
<dbReference type="PROSITE" id="PS51126">
    <property type="entry name" value="DILUTE"/>
    <property type="match status" value="1"/>
</dbReference>
<comment type="similarity">
    <text evidence="1 9">Belongs to the TRAFAC class myosin-kinesin ATPase superfamily. Myosin family.</text>
</comment>
<dbReference type="Gene3D" id="3.30.70.1590">
    <property type="match status" value="1"/>
</dbReference>
<dbReference type="GO" id="GO:0005524">
    <property type="term" value="F:ATP binding"/>
    <property type="evidence" value="ECO:0007669"/>
    <property type="project" value="UniProtKB-UniRule"/>
</dbReference>
<keyword evidence="2" id="KW-0677">Repeat</keyword>
<evidence type="ECO:0000256" key="11">
    <source>
        <dbReference type="SAM" id="MobiDB-lite"/>
    </source>
</evidence>
<keyword evidence="8 9" id="KW-0009">Actin-binding</keyword>
<feature type="coiled-coil region" evidence="10">
    <location>
        <begin position="1003"/>
        <end position="1037"/>
    </location>
</feature>
<name>A0A9D4SIR3_DERFA</name>
<dbReference type="SMART" id="SM00015">
    <property type="entry name" value="IQ"/>
    <property type="match status" value="6"/>
</dbReference>
<feature type="coiled-coil region" evidence="10">
    <location>
        <begin position="1218"/>
        <end position="1279"/>
    </location>
</feature>
<evidence type="ECO:0000256" key="2">
    <source>
        <dbReference type="ARBA" id="ARBA00022737"/>
    </source>
</evidence>
<dbReference type="SUPFAM" id="SSF52540">
    <property type="entry name" value="P-loop containing nucleoside triphosphate hydrolases"/>
    <property type="match status" value="2"/>
</dbReference>
<dbReference type="InterPro" id="IPR027417">
    <property type="entry name" value="P-loop_NTPase"/>
</dbReference>